<comment type="caution">
    <text evidence="2">The sequence shown here is derived from an EMBL/GenBank/DDBJ whole genome shotgun (WGS) entry which is preliminary data.</text>
</comment>
<dbReference type="Proteomes" id="UP000184267">
    <property type="component" value="Unassembled WGS sequence"/>
</dbReference>
<gene>
    <name evidence="2" type="ORF">TRAPUB_13954</name>
</gene>
<evidence type="ECO:0000256" key="1">
    <source>
        <dbReference type="SAM" id="MobiDB-lite"/>
    </source>
</evidence>
<evidence type="ECO:0000313" key="3">
    <source>
        <dbReference type="Proteomes" id="UP000184267"/>
    </source>
</evidence>
<protein>
    <submittedName>
        <fullName evidence="2">Uncharacterized protein</fullName>
    </submittedName>
</protein>
<dbReference type="AlphaFoldDB" id="A0A1M2VPQ6"/>
<name>A0A1M2VPQ6_TRAPU</name>
<reference evidence="2 3" key="1">
    <citation type="submission" date="2016-10" db="EMBL/GenBank/DDBJ databases">
        <title>Genome sequence of the basidiomycete white-rot fungus Trametes pubescens.</title>
        <authorList>
            <person name="Makela M.R."/>
            <person name="Granchi Z."/>
            <person name="Peng M."/>
            <person name="De Vries R.P."/>
            <person name="Grigoriev I."/>
            <person name="Riley R."/>
            <person name="Hilden K."/>
        </authorList>
    </citation>
    <scope>NUCLEOTIDE SEQUENCE [LARGE SCALE GENOMIC DNA]</scope>
    <source>
        <strain evidence="2 3">FBCC735</strain>
    </source>
</reference>
<sequence>MHRLRPIYERALKSFEEVIRPNAHLAELIRSARKEVAELLSLPSLPVGDPNADGVSSNAATTAQQMYIGVHIRKGDRRPEGYMFYPDKQVPLENYVAGARETWDRLYANSNASGTPAAPATRAQADVSSGRPDHYPAAPITWLASDSPPAARDFVAAFPPATAVFSLEHNTNPALRALAPKHAYVQGEFDQDPLEERMRLTRGMIVDFAMLSGMWAWPGEILPAAVVCGVGLAALGFGFDRAFGFDGDGDYRMGQVNRKRRRWVDVDVDGRIEPEWLAFEFH</sequence>
<organism evidence="2 3">
    <name type="scientific">Trametes pubescens</name>
    <name type="common">White-rot fungus</name>
    <dbReference type="NCBI Taxonomy" id="154538"/>
    <lineage>
        <taxon>Eukaryota</taxon>
        <taxon>Fungi</taxon>
        <taxon>Dikarya</taxon>
        <taxon>Basidiomycota</taxon>
        <taxon>Agaricomycotina</taxon>
        <taxon>Agaricomycetes</taxon>
        <taxon>Polyporales</taxon>
        <taxon>Polyporaceae</taxon>
        <taxon>Trametes</taxon>
    </lineage>
</organism>
<keyword evidence="3" id="KW-1185">Reference proteome</keyword>
<dbReference type="EMBL" id="MNAD01000899">
    <property type="protein sequence ID" value="OJT09577.1"/>
    <property type="molecule type" value="Genomic_DNA"/>
</dbReference>
<accession>A0A1M2VPQ6</accession>
<evidence type="ECO:0000313" key="2">
    <source>
        <dbReference type="EMBL" id="OJT09577.1"/>
    </source>
</evidence>
<dbReference type="OrthoDB" id="2392789at2759"/>
<feature type="region of interest" description="Disordered" evidence="1">
    <location>
        <begin position="110"/>
        <end position="131"/>
    </location>
</feature>
<proteinExistence type="predicted"/>